<gene>
    <name evidence="2" type="ORF">PSYICH_LOCUS11571</name>
</gene>
<dbReference type="AlphaFoldDB" id="A0A9P0GEX7"/>
<proteinExistence type="predicted"/>
<accession>A0A9P0GEX7</accession>
<feature type="chain" id="PRO_5040490472" evidence="1">
    <location>
        <begin position="23"/>
        <end position="188"/>
    </location>
</feature>
<dbReference type="PANTHER" id="PTHR21398:SF22">
    <property type="entry name" value="IP12060P-RELATED"/>
    <property type="match status" value="1"/>
</dbReference>
<evidence type="ECO:0000256" key="1">
    <source>
        <dbReference type="SAM" id="SignalP"/>
    </source>
</evidence>
<dbReference type="Proteomes" id="UP001153636">
    <property type="component" value="Chromosome 5"/>
</dbReference>
<dbReference type="SMART" id="SM00718">
    <property type="entry name" value="DM4_12"/>
    <property type="match status" value="1"/>
</dbReference>
<feature type="signal peptide" evidence="1">
    <location>
        <begin position="1"/>
        <end position="22"/>
    </location>
</feature>
<name>A0A9P0GEX7_9CUCU</name>
<dbReference type="EMBL" id="OV651817">
    <property type="protein sequence ID" value="CAH1110973.1"/>
    <property type="molecule type" value="Genomic_DNA"/>
</dbReference>
<sequence>MYIDYCPSVIFAFLWHILCCDCQILTSPNFFKPRFITGTTNGIYVAVVFPIDLPGREAYLGWFFEAIHSLPSNQTEYAYPPEYQRKIEILDRKYVYDVVESKIKSKGFPGKACILRTICEVAMYSIQHSNGIFGDILHLLLSPSMSTNFDLPLDYLNAELFGKQNSNCEKYFKTCNISLLQLFSKLRV</sequence>
<reference evidence="2" key="1">
    <citation type="submission" date="2022-01" db="EMBL/GenBank/DDBJ databases">
        <authorList>
            <person name="King R."/>
        </authorList>
    </citation>
    <scope>NUCLEOTIDE SEQUENCE</scope>
</reference>
<evidence type="ECO:0000313" key="3">
    <source>
        <dbReference type="Proteomes" id="UP001153636"/>
    </source>
</evidence>
<protein>
    <submittedName>
        <fullName evidence="2">Uncharacterized protein</fullName>
    </submittedName>
</protein>
<organism evidence="2 3">
    <name type="scientific">Psylliodes chrysocephalus</name>
    <dbReference type="NCBI Taxonomy" id="3402493"/>
    <lineage>
        <taxon>Eukaryota</taxon>
        <taxon>Metazoa</taxon>
        <taxon>Ecdysozoa</taxon>
        <taxon>Arthropoda</taxon>
        <taxon>Hexapoda</taxon>
        <taxon>Insecta</taxon>
        <taxon>Pterygota</taxon>
        <taxon>Neoptera</taxon>
        <taxon>Endopterygota</taxon>
        <taxon>Coleoptera</taxon>
        <taxon>Polyphaga</taxon>
        <taxon>Cucujiformia</taxon>
        <taxon>Chrysomeloidea</taxon>
        <taxon>Chrysomelidae</taxon>
        <taxon>Galerucinae</taxon>
        <taxon>Alticini</taxon>
        <taxon>Psylliodes</taxon>
    </lineage>
</organism>
<dbReference type="OrthoDB" id="6340174at2759"/>
<evidence type="ECO:0000313" key="2">
    <source>
        <dbReference type="EMBL" id="CAH1110973.1"/>
    </source>
</evidence>
<dbReference type="PANTHER" id="PTHR21398">
    <property type="entry name" value="AGAP007094-PA"/>
    <property type="match status" value="1"/>
</dbReference>
<keyword evidence="3" id="KW-1185">Reference proteome</keyword>
<dbReference type="InterPro" id="IPR006631">
    <property type="entry name" value="DM4_12"/>
</dbReference>
<keyword evidence="1" id="KW-0732">Signal</keyword>
<dbReference type="Pfam" id="PF07841">
    <property type="entry name" value="DM4_12"/>
    <property type="match status" value="1"/>
</dbReference>